<dbReference type="AlphaFoldDB" id="A0A7W6GL70"/>
<keyword evidence="2 3" id="KW-0378">Hydrolase</keyword>
<dbReference type="InterPro" id="IPR006683">
    <property type="entry name" value="Thioestr_dom"/>
</dbReference>
<protein>
    <submittedName>
        <fullName evidence="5">Acyl-CoA hydrolase</fullName>
    </submittedName>
</protein>
<dbReference type="Gene3D" id="3.10.129.10">
    <property type="entry name" value="Hotdog Thioesterase"/>
    <property type="match status" value="2"/>
</dbReference>
<reference evidence="5 6" key="1">
    <citation type="submission" date="2020-08" db="EMBL/GenBank/DDBJ databases">
        <title>Genomic Encyclopedia of Type Strains, Phase IV (KMG-IV): sequencing the most valuable type-strain genomes for metagenomic binning, comparative biology and taxonomic classification.</title>
        <authorList>
            <person name="Goeker M."/>
        </authorList>
    </citation>
    <scope>NUCLEOTIDE SEQUENCE [LARGE SCALE GENOMIC DNA]</scope>
    <source>
        <strain evidence="5 6">DSM 100211</strain>
    </source>
</reference>
<comment type="similarity">
    <text evidence="1">Belongs to the acyl coenzyme A hydrolase family.</text>
</comment>
<evidence type="ECO:0000256" key="3">
    <source>
        <dbReference type="PROSITE-ProRule" id="PRU01106"/>
    </source>
</evidence>
<evidence type="ECO:0000313" key="6">
    <source>
        <dbReference type="Proteomes" id="UP000574761"/>
    </source>
</evidence>
<gene>
    <name evidence="5" type="ORF">GGQ64_005076</name>
</gene>
<dbReference type="PANTHER" id="PTHR11049:SF24">
    <property type="entry name" value="CYTOSOLIC ACYL COENZYME A THIOESTER HYDROLASE"/>
    <property type="match status" value="1"/>
</dbReference>
<dbReference type="InterPro" id="IPR040170">
    <property type="entry name" value="Cytosol_ACT"/>
</dbReference>
<proteinExistence type="inferred from homology"/>
<evidence type="ECO:0000256" key="2">
    <source>
        <dbReference type="ARBA" id="ARBA00022801"/>
    </source>
</evidence>
<dbReference type="RefSeq" id="WP_183808010.1">
    <property type="nucleotide sequence ID" value="NZ_JACIEE010000013.1"/>
</dbReference>
<keyword evidence="6" id="KW-1185">Reference proteome</keyword>
<dbReference type="GO" id="GO:0006637">
    <property type="term" value="P:acyl-CoA metabolic process"/>
    <property type="evidence" value="ECO:0007669"/>
    <property type="project" value="TreeGrafter"/>
</dbReference>
<sequence>MRREFASQGEPAGGPAPTTLIDIVFPGDTNHHGTLFGGAGLAFMDRAAFIAATRHGRVPFVTGSCERVEFKKPAHVGEIVEFIATPVWAGKRSLTVEVEMIAATIDGTKRELCTRGVFHMVAVGVERVAPDWSLVPLPTSHRPYPADEVRMTDIVFANQANSSKKMFGGDALAFMTKAAFVMSAKRARSQSVLAASERMDFHRPIAVGSIVEVVARVVEVGRTSMRIDVELWSEELMSGDRHLTARGVFVMVAVDGDSRPVAVDDGPAASDGQD</sequence>
<feature type="domain" description="HotDog ACOT-type" evidence="4">
    <location>
        <begin position="14"/>
        <end position="126"/>
    </location>
</feature>
<dbReference type="PROSITE" id="PS51770">
    <property type="entry name" value="HOTDOG_ACOT"/>
    <property type="match status" value="2"/>
</dbReference>
<dbReference type="GO" id="GO:0005829">
    <property type="term" value="C:cytosol"/>
    <property type="evidence" value="ECO:0007669"/>
    <property type="project" value="TreeGrafter"/>
</dbReference>
<evidence type="ECO:0000256" key="1">
    <source>
        <dbReference type="ARBA" id="ARBA00010458"/>
    </source>
</evidence>
<comment type="caution">
    <text evidence="5">The sequence shown here is derived from an EMBL/GenBank/DDBJ whole genome shotgun (WGS) entry which is preliminary data.</text>
</comment>
<name>A0A7W6GL70_9HYPH</name>
<dbReference type="EMBL" id="JACIEE010000013">
    <property type="protein sequence ID" value="MBB3979831.1"/>
    <property type="molecule type" value="Genomic_DNA"/>
</dbReference>
<accession>A0A7W6GL70</accession>
<dbReference type="GO" id="GO:0009062">
    <property type="term" value="P:fatty acid catabolic process"/>
    <property type="evidence" value="ECO:0007669"/>
    <property type="project" value="TreeGrafter"/>
</dbReference>
<dbReference type="InterPro" id="IPR033120">
    <property type="entry name" value="HOTDOG_ACOT"/>
</dbReference>
<dbReference type="PANTHER" id="PTHR11049">
    <property type="entry name" value="ACYL COENZYME A THIOESTER HYDROLASE"/>
    <property type="match status" value="1"/>
</dbReference>
<dbReference type="SUPFAM" id="SSF54637">
    <property type="entry name" value="Thioesterase/thiol ester dehydrase-isomerase"/>
    <property type="match status" value="2"/>
</dbReference>
<organism evidence="5 6">
    <name type="scientific">Mycoplana azooxidifex</name>
    <dbReference type="NCBI Taxonomy" id="1636188"/>
    <lineage>
        <taxon>Bacteria</taxon>
        <taxon>Pseudomonadati</taxon>
        <taxon>Pseudomonadota</taxon>
        <taxon>Alphaproteobacteria</taxon>
        <taxon>Hyphomicrobiales</taxon>
        <taxon>Rhizobiaceae</taxon>
        <taxon>Mycoplana</taxon>
    </lineage>
</organism>
<dbReference type="Proteomes" id="UP000574761">
    <property type="component" value="Unassembled WGS sequence"/>
</dbReference>
<dbReference type="GO" id="GO:0052816">
    <property type="term" value="F:long-chain fatty acyl-CoA hydrolase activity"/>
    <property type="evidence" value="ECO:0007669"/>
    <property type="project" value="TreeGrafter"/>
</dbReference>
<evidence type="ECO:0000259" key="4">
    <source>
        <dbReference type="PROSITE" id="PS51770"/>
    </source>
</evidence>
<dbReference type="Pfam" id="PF03061">
    <property type="entry name" value="4HBT"/>
    <property type="match status" value="2"/>
</dbReference>
<feature type="domain" description="HotDog ACOT-type" evidence="4">
    <location>
        <begin position="145"/>
        <end position="257"/>
    </location>
</feature>
<dbReference type="CDD" id="cd03442">
    <property type="entry name" value="BFIT_BACH"/>
    <property type="match status" value="2"/>
</dbReference>
<evidence type="ECO:0000313" key="5">
    <source>
        <dbReference type="EMBL" id="MBB3979831.1"/>
    </source>
</evidence>
<dbReference type="InterPro" id="IPR029069">
    <property type="entry name" value="HotDog_dom_sf"/>
</dbReference>